<sequence>MDPVTASLHATYQLLRFSVDVDHAPSQVRQSLDLVQTCYRDLQHLIEIRNECLPFLRQTPIVLNRVNDIIETAGQGLVEVCRIVEKRRPDANKGKVPLRDRMAWVLFDSVEFRGHEPTISRHHASVLAEMTFLRHAALLAPQIQQQQRKPAEAVEIKGGSEIFHNVALLGGLMSQMAFSAKPSHQPSSPLFEEAISTSQLSNDAKSPETYQSYNPPYQINPGSSNITVGFPAVPHESFCELEAPFDPSLRSSTPRLTPSSPPPPFQILHFDHARSQRGITTVRKSSDIGSLSLLNENQTQYSLPEPAPWPHTPGLLVSKRLSNDEFARPIIPSSPSILSLRSTNDTSSQLSVPEQPSEPGIPPQTTFKQRFSGPFRQMKRASPSLLAPEDEGSSAGSMRSRRPPSELFSAREPFRSDTDSSPADSSGRWFSPDSVHAWPVSPSPSLSTATLDSEAPTLTSPSPTMTTLHSMPALSLGRDTGGDVFHFDDDFDRIKSGYYLPAHVYPEPTAPAPRADPTAKLQTAWKPADRPALPGSLAPRSLSDSALVFGSAFWGPDAGQGLPSSPDPALEVARMRFPGDRQERDTVHGIGSVPGYSGVKRSRHAGSYADQA</sequence>
<keyword evidence="3" id="KW-1185">Reference proteome</keyword>
<dbReference type="EMBL" id="LTAN01000002">
    <property type="protein sequence ID" value="OBR13929.1"/>
    <property type="molecule type" value="Genomic_DNA"/>
</dbReference>
<comment type="caution">
    <text evidence="2">The sequence shown here is derived from an EMBL/GenBank/DDBJ whole genome shotgun (WGS) entry which is preliminary data.</text>
</comment>
<dbReference type="AlphaFoldDB" id="A0A1B7YPI3"/>
<dbReference type="OrthoDB" id="5240423at2759"/>
<feature type="compositionally biased region" description="Low complexity" evidence="1">
    <location>
        <begin position="332"/>
        <end position="342"/>
    </location>
</feature>
<gene>
    <name evidence="2" type="ORF">CH63R_02655</name>
</gene>
<reference evidence="3" key="1">
    <citation type="journal article" date="2017" name="BMC Genomics">
        <title>Gapless genome assembly of Colletotrichum higginsianum reveals chromosome structure and association of transposable elements with secondary metabolite gene clusters.</title>
        <authorList>
            <person name="Dallery J.-F."/>
            <person name="Lapalu N."/>
            <person name="Zampounis A."/>
            <person name="Pigne S."/>
            <person name="Luyten I."/>
            <person name="Amselem J."/>
            <person name="Wittenberg A.H.J."/>
            <person name="Zhou S."/>
            <person name="de Queiroz M.V."/>
            <person name="Robin G.P."/>
            <person name="Auger A."/>
            <person name="Hainaut M."/>
            <person name="Henrissat B."/>
            <person name="Kim K.-T."/>
            <person name="Lee Y.-H."/>
            <person name="Lespinet O."/>
            <person name="Schwartz D.C."/>
            <person name="Thon M.R."/>
            <person name="O'Connell R.J."/>
        </authorList>
    </citation>
    <scope>NUCLEOTIDE SEQUENCE [LARGE SCALE GENOMIC DNA]</scope>
    <source>
        <strain evidence="3">IMI 349063</strain>
    </source>
</reference>
<evidence type="ECO:0000313" key="3">
    <source>
        <dbReference type="Proteomes" id="UP000092177"/>
    </source>
</evidence>
<dbReference type="GeneID" id="28861737"/>
<dbReference type="KEGG" id="chig:CH63R_02655"/>
<feature type="region of interest" description="Disordered" evidence="1">
    <location>
        <begin position="577"/>
        <end position="612"/>
    </location>
</feature>
<dbReference type="Proteomes" id="UP000092177">
    <property type="component" value="Chromosome 2"/>
</dbReference>
<feature type="compositionally biased region" description="Low complexity" evidence="1">
    <location>
        <begin position="456"/>
        <end position="466"/>
    </location>
</feature>
<evidence type="ECO:0000256" key="1">
    <source>
        <dbReference type="SAM" id="MobiDB-lite"/>
    </source>
</evidence>
<proteinExistence type="predicted"/>
<accession>A0A1B7YPI3</accession>
<feature type="compositionally biased region" description="Polar residues" evidence="1">
    <location>
        <begin position="343"/>
        <end position="354"/>
    </location>
</feature>
<dbReference type="VEuPathDB" id="FungiDB:CH63R_02655"/>
<protein>
    <submittedName>
        <fullName evidence="2">Uncharacterized protein</fullName>
    </submittedName>
</protein>
<organism evidence="2 3">
    <name type="scientific">Colletotrichum higginsianum (strain IMI 349063)</name>
    <name type="common">Crucifer anthracnose fungus</name>
    <dbReference type="NCBI Taxonomy" id="759273"/>
    <lineage>
        <taxon>Eukaryota</taxon>
        <taxon>Fungi</taxon>
        <taxon>Dikarya</taxon>
        <taxon>Ascomycota</taxon>
        <taxon>Pezizomycotina</taxon>
        <taxon>Sordariomycetes</taxon>
        <taxon>Hypocreomycetidae</taxon>
        <taxon>Glomerellales</taxon>
        <taxon>Glomerellaceae</taxon>
        <taxon>Colletotrichum</taxon>
        <taxon>Colletotrichum destructivum species complex</taxon>
    </lineage>
</organism>
<dbReference type="RefSeq" id="XP_018162446.1">
    <property type="nucleotide sequence ID" value="XM_018297630.1"/>
</dbReference>
<feature type="region of interest" description="Disordered" evidence="1">
    <location>
        <begin position="332"/>
        <end position="466"/>
    </location>
</feature>
<feature type="compositionally biased region" description="Basic and acidic residues" evidence="1">
    <location>
        <begin position="577"/>
        <end position="587"/>
    </location>
</feature>
<name>A0A1B7YPI3_COLHI</name>
<evidence type="ECO:0000313" key="2">
    <source>
        <dbReference type="EMBL" id="OBR13929.1"/>
    </source>
</evidence>